<sequence>MKKIIKRLPVIWLIVGLLGLTLVFFGYQNLIRSGNNMETLQHPIESEQTRQQIETKQSANYDAAQIKPVTTTEYAKTQLDYRTLVNQSGIGALYIPTAAVQTKILAGMANDNLIVAVGTYRKNQQLGRDNYVVLAHNLVQGGGPLAQLNQAKVADIIYATDFVNVYEYRVSIHKIENQVNGELLQEPVQGESAKITLFRCEGALNTPNRMVVQGEFVKKYPAKQAATTIKKGLGLVSATQQTTQTKPQTAADKKQVSQPQSEVVEQFSQPQSIQKTVRDKTVQIFAVAHEFSYLLAIGYLIILVGLIKIKNKLNE</sequence>
<dbReference type="InterPro" id="IPR023365">
    <property type="entry name" value="Sortase_dom-sf"/>
</dbReference>
<evidence type="ECO:0000256" key="5">
    <source>
        <dbReference type="SAM" id="Phobius"/>
    </source>
</evidence>
<dbReference type="STRING" id="1423747.FC69_GL001463"/>
<feature type="active site" description="Acyl-thioester intermediate" evidence="4">
    <location>
        <position position="200"/>
    </location>
</feature>
<dbReference type="AlphaFoldDB" id="A0A0R1RS96"/>
<comment type="caution">
    <text evidence="6">The sequence shown here is derived from an EMBL/GenBank/DDBJ whole genome shotgun (WGS) entry which is preliminary data.</text>
</comment>
<dbReference type="EMBL" id="AZEX01000040">
    <property type="protein sequence ID" value="KRL59878.1"/>
    <property type="molecule type" value="Genomic_DNA"/>
</dbReference>
<keyword evidence="5" id="KW-1133">Transmembrane helix</keyword>
<dbReference type="eggNOG" id="COG3764">
    <property type="taxonomic scope" value="Bacteria"/>
</dbReference>
<evidence type="ECO:0008006" key="8">
    <source>
        <dbReference type="Google" id="ProtNLM"/>
    </source>
</evidence>
<keyword evidence="2" id="KW-0378">Hydrolase</keyword>
<evidence type="ECO:0000313" key="7">
    <source>
        <dbReference type="Proteomes" id="UP000051264"/>
    </source>
</evidence>
<keyword evidence="5" id="KW-0812">Transmembrane</keyword>
<name>A0A0R1RS96_9LACO</name>
<dbReference type="OrthoDB" id="2329152at2"/>
<evidence type="ECO:0000256" key="2">
    <source>
        <dbReference type="ARBA" id="ARBA00022801"/>
    </source>
</evidence>
<keyword evidence="1" id="KW-0645">Protease</keyword>
<organism evidence="6 7">
    <name type="scientific">Latilactobacillus fuchuensis DSM 14340 = JCM 11249</name>
    <dbReference type="NCBI Taxonomy" id="1423747"/>
    <lineage>
        <taxon>Bacteria</taxon>
        <taxon>Bacillati</taxon>
        <taxon>Bacillota</taxon>
        <taxon>Bacilli</taxon>
        <taxon>Lactobacillales</taxon>
        <taxon>Lactobacillaceae</taxon>
        <taxon>Latilactobacillus</taxon>
    </lineage>
</organism>
<dbReference type="PATRIC" id="fig|1423747.3.peg.1490"/>
<gene>
    <name evidence="6" type="ORF">FC69_GL001463</name>
</gene>
<reference evidence="6 7" key="1">
    <citation type="journal article" date="2015" name="Genome Announc.">
        <title>Expanding the biotechnology potential of lactobacilli through comparative genomics of 213 strains and associated genera.</title>
        <authorList>
            <person name="Sun Z."/>
            <person name="Harris H.M."/>
            <person name="McCann A."/>
            <person name="Guo C."/>
            <person name="Argimon S."/>
            <person name="Zhang W."/>
            <person name="Yang X."/>
            <person name="Jeffery I.B."/>
            <person name="Cooney J.C."/>
            <person name="Kagawa T.F."/>
            <person name="Liu W."/>
            <person name="Song Y."/>
            <person name="Salvetti E."/>
            <person name="Wrobel A."/>
            <person name="Rasinkangas P."/>
            <person name="Parkhill J."/>
            <person name="Rea M.C."/>
            <person name="O'Sullivan O."/>
            <person name="Ritari J."/>
            <person name="Douillard F.P."/>
            <person name="Paul Ross R."/>
            <person name="Yang R."/>
            <person name="Briner A.E."/>
            <person name="Felis G.E."/>
            <person name="de Vos W.M."/>
            <person name="Barrangou R."/>
            <person name="Klaenhammer T.R."/>
            <person name="Caufield P.W."/>
            <person name="Cui Y."/>
            <person name="Zhang H."/>
            <person name="O'Toole P.W."/>
        </authorList>
    </citation>
    <scope>NUCLEOTIDE SEQUENCE [LARGE SCALE GENOMIC DNA]</scope>
    <source>
        <strain evidence="6 7">DSM 14340</strain>
    </source>
</reference>
<protein>
    <recommendedName>
        <fullName evidence="8">Sortase family protein</fullName>
    </recommendedName>
</protein>
<feature type="transmembrane region" description="Helical" evidence="5">
    <location>
        <begin position="7"/>
        <end position="27"/>
    </location>
</feature>
<dbReference type="RefSeq" id="WP_025082659.1">
    <property type="nucleotide sequence ID" value="NZ_AZEX01000040.1"/>
</dbReference>
<proteinExistence type="predicted"/>
<feature type="transmembrane region" description="Helical" evidence="5">
    <location>
        <begin position="291"/>
        <end position="309"/>
    </location>
</feature>
<dbReference type="GO" id="GO:0006508">
    <property type="term" value="P:proteolysis"/>
    <property type="evidence" value="ECO:0007669"/>
    <property type="project" value="UniProtKB-KW"/>
</dbReference>
<keyword evidence="3" id="KW-0788">Thiol protease</keyword>
<dbReference type="InterPro" id="IPR042007">
    <property type="entry name" value="Sortase_A"/>
</dbReference>
<keyword evidence="5" id="KW-0472">Membrane</keyword>
<dbReference type="Pfam" id="PF04203">
    <property type="entry name" value="Sortase"/>
    <property type="match status" value="1"/>
</dbReference>
<dbReference type="SUPFAM" id="SSF63817">
    <property type="entry name" value="Sortase"/>
    <property type="match status" value="1"/>
</dbReference>
<accession>A0A0R1RS96</accession>
<evidence type="ECO:0000313" key="6">
    <source>
        <dbReference type="EMBL" id="KRL59878.1"/>
    </source>
</evidence>
<feature type="active site" description="Proton donor/acceptor" evidence="4">
    <location>
        <position position="136"/>
    </location>
</feature>
<dbReference type="Proteomes" id="UP000051264">
    <property type="component" value="Unassembled WGS sequence"/>
</dbReference>
<evidence type="ECO:0000256" key="4">
    <source>
        <dbReference type="PIRSR" id="PIRSR605754-1"/>
    </source>
</evidence>
<evidence type="ECO:0000256" key="1">
    <source>
        <dbReference type="ARBA" id="ARBA00022670"/>
    </source>
</evidence>
<dbReference type="Gene3D" id="2.40.260.10">
    <property type="entry name" value="Sortase"/>
    <property type="match status" value="1"/>
</dbReference>
<dbReference type="CDD" id="cd06165">
    <property type="entry name" value="Sortase_A"/>
    <property type="match status" value="1"/>
</dbReference>
<dbReference type="GO" id="GO:0008234">
    <property type="term" value="F:cysteine-type peptidase activity"/>
    <property type="evidence" value="ECO:0007669"/>
    <property type="project" value="UniProtKB-KW"/>
</dbReference>
<evidence type="ECO:0000256" key="3">
    <source>
        <dbReference type="ARBA" id="ARBA00022807"/>
    </source>
</evidence>
<dbReference type="InterPro" id="IPR005754">
    <property type="entry name" value="Sortase"/>
</dbReference>